<evidence type="ECO:0000256" key="4">
    <source>
        <dbReference type="SAM" id="SignalP"/>
    </source>
</evidence>
<feature type="signal peptide" evidence="4">
    <location>
        <begin position="1"/>
        <end position="29"/>
    </location>
</feature>
<evidence type="ECO:0000256" key="2">
    <source>
        <dbReference type="ARBA" id="ARBA00022448"/>
    </source>
</evidence>
<dbReference type="PANTHER" id="PTHR30061:SF50">
    <property type="entry name" value="MALTOSE_MALTODEXTRIN-BINDING PERIPLASMIC PROTEIN"/>
    <property type="match status" value="1"/>
</dbReference>
<organism evidence="5 6">
    <name type="scientific">Labedella populi</name>
    <dbReference type="NCBI Taxonomy" id="2498850"/>
    <lineage>
        <taxon>Bacteria</taxon>
        <taxon>Bacillati</taxon>
        <taxon>Actinomycetota</taxon>
        <taxon>Actinomycetes</taxon>
        <taxon>Micrococcales</taxon>
        <taxon>Microbacteriaceae</taxon>
        <taxon>Labedella</taxon>
    </lineage>
</organism>
<feature type="chain" id="PRO_5039203411" evidence="4">
    <location>
        <begin position="30"/>
        <end position="429"/>
    </location>
</feature>
<dbReference type="SUPFAM" id="SSF53850">
    <property type="entry name" value="Periplasmic binding protein-like II"/>
    <property type="match status" value="1"/>
</dbReference>
<dbReference type="GO" id="GO:0055052">
    <property type="term" value="C:ATP-binding cassette (ABC) transporter complex, substrate-binding subunit-containing"/>
    <property type="evidence" value="ECO:0007669"/>
    <property type="project" value="TreeGrafter"/>
</dbReference>
<evidence type="ECO:0000256" key="1">
    <source>
        <dbReference type="ARBA" id="ARBA00008520"/>
    </source>
</evidence>
<evidence type="ECO:0000313" key="5">
    <source>
        <dbReference type="EMBL" id="RWZ64425.1"/>
    </source>
</evidence>
<dbReference type="GO" id="GO:0015768">
    <property type="term" value="P:maltose transport"/>
    <property type="evidence" value="ECO:0007669"/>
    <property type="project" value="TreeGrafter"/>
</dbReference>
<dbReference type="Proteomes" id="UP000288603">
    <property type="component" value="Unassembled WGS sequence"/>
</dbReference>
<dbReference type="GO" id="GO:0042956">
    <property type="term" value="P:maltodextrin transmembrane transport"/>
    <property type="evidence" value="ECO:0007669"/>
    <property type="project" value="TreeGrafter"/>
</dbReference>
<sequence length="429" mass="45702">MEKGRAMRMNRWLAVGTLLVGAFALSACASGGGQSSAEESDPNLTVWFMRGDVPDAAQEWLASEWAERNDGAELTIEIQDWDGIVTKLQTSLASESQTPDVVEFGNTQVRTFTSVGALSDISDLQEEIGGDTLIPSLVEAGSIDETLYAAPFFAGSRVVFYRESMLEEAGIEVPETIDELGDAAVALKEANSDVANFEGIFTAAKDLGSNLGWLFTYGTPIAEQDGDQWVGTLSTPEGIEALEALQRIYTEGMSTAATATVDETRTPYVPYNEGRAAMFSSLPNAWDEISPELQEDTGAFALPGTDAGDIGHALAGGSNIGIAAASPNQEHSRELLAMMFEPEFQEYFATEGGWVPGNTEYSVPAEGNPAAEAQVAAVENSMMTPLAPGWGVIESNDVMRNLFTEVAQGGDVTALAEEYDAIITSLLNE</sequence>
<protein>
    <submittedName>
        <fullName evidence="5">Extracellular solute-binding protein</fullName>
    </submittedName>
</protein>
<dbReference type="Gene3D" id="3.40.190.10">
    <property type="entry name" value="Periplasmic binding protein-like II"/>
    <property type="match status" value="2"/>
</dbReference>
<keyword evidence="2" id="KW-0813">Transport</keyword>
<reference evidence="5 6" key="1">
    <citation type="submission" date="2018-12" db="EMBL/GenBank/DDBJ databases">
        <authorList>
            <person name="Li F."/>
        </authorList>
    </citation>
    <scope>NUCLEOTIDE SEQUENCE [LARGE SCALE GENOMIC DNA]</scope>
    <source>
        <strain evidence="5 6">8H24J-4-2</strain>
    </source>
</reference>
<dbReference type="GO" id="GO:1901982">
    <property type="term" value="F:maltose binding"/>
    <property type="evidence" value="ECO:0007669"/>
    <property type="project" value="TreeGrafter"/>
</dbReference>
<keyword evidence="6" id="KW-1185">Reference proteome</keyword>
<dbReference type="OrthoDB" id="2507686at2"/>
<proteinExistence type="inferred from homology"/>
<dbReference type="AlphaFoldDB" id="A0A3S3ZWI4"/>
<dbReference type="InterPro" id="IPR006059">
    <property type="entry name" value="SBP"/>
</dbReference>
<name>A0A3S3ZWI4_9MICO</name>
<dbReference type="Pfam" id="PF01547">
    <property type="entry name" value="SBP_bac_1"/>
    <property type="match status" value="1"/>
</dbReference>
<evidence type="ECO:0000256" key="3">
    <source>
        <dbReference type="ARBA" id="ARBA00022729"/>
    </source>
</evidence>
<keyword evidence="3 4" id="KW-0732">Signal</keyword>
<comment type="caution">
    <text evidence="5">The sequence shown here is derived from an EMBL/GenBank/DDBJ whole genome shotgun (WGS) entry which is preliminary data.</text>
</comment>
<dbReference type="PANTHER" id="PTHR30061">
    <property type="entry name" value="MALTOSE-BINDING PERIPLASMIC PROTEIN"/>
    <property type="match status" value="1"/>
</dbReference>
<accession>A0A3S3ZWI4</accession>
<dbReference type="EMBL" id="RZNC01000002">
    <property type="protein sequence ID" value="RWZ64425.1"/>
    <property type="molecule type" value="Genomic_DNA"/>
</dbReference>
<comment type="similarity">
    <text evidence="1">Belongs to the bacterial solute-binding protein 1 family.</text>
</comment>
<gene>
    <name evidence="5" type="ORF">ELQ92_06560</name>
</gene>
<evidence type="ECO:0000313" key="6">
    <source>
        <dbReference type="Proteomes" id="UP000288603"/>
    </source>
</evidence>
<dbReference type="PROSITE" id="PS51257">
    <property type="entry name" value="PROKAR_LIPOPROTEIN"/>
    <property type="match status" value="1"/>
</dbReference>